<feature type="region of interest" description="Disordered" evidence="1">
    <location>
        <begin position="223"/>
        <end position="242"/>
    </location>
</feature>
<dbReference type="PANTHER" id="PTHR11106:SF27">
    <property type="entry name" value="MACRO DOMAIN-CONTAINING PROTEIN"/>
    <property type="match status" value="1"/>
</dbReference>
<gene>
    <name evidence="3" type="ORF">BDV25DRAFT_162805</name>
</gene>
<dbReference type="Gene3D" id="3.40.220.10">
    <property type="entry name" value="Leucine Aminopeptidase, subunit E, domain 1"/>
    <property type="match status" value="1"/>
</dbReference>
<feature type="domain" description="Macro" evidence="2">
    <location>
        <begin position="28"/>
        <end position="215"/>
    </location>
</feature>
<accession>A0A5N6TJL4</accession>
<keyword evidence="4" id="KW-1185">Reference proteome</keyword>
<name>A0A5N6TJL4_ASPAV</name>
<sequence length="347" mass="37679">MAPPYISITEIPTVSLLYKLGRLVPIANPIIPPSKLFNDTISLIRNDITKLQGVDCIVNAANESLLGGGGVDGAIHRAAGPNLLQECHTLDGCDSGDAKITSAYELPCKRVIHAVGPVYRYELRGGDDRPETLLRSCYRRSLELAVENDMKSIAFSAISTGVYGYPSGEAARAALDETRKFLANPSNIGKLERVIFCNFERKDEIAYEEYLPLIFPPVEQDLPKSTSLKSESQSTAAGESSPSLEMLAAKLPDPPTVDPAAAGQPGSKKQKVDTDDATQNSKFHTDERSEDDWEEVDKSDDGRTEQLDDEPVEVRPPSPTDVQSVQSSGIIDMVDSHSTGSLMGKDW</sequence>
<feature type="region of interest" description="Disordered" evidence="1">
    <location>
        <begin position="249"/>
        <end position="347"/>
    </location>
</feature>
<proteinExistence type="predicted"/>
<evidence type="ECO:0000256" key="1">
    <source>
        <dbReference type="SAM" id="MobiDB-lite"/>
    </source>
</evidence>
<dbReference type="PROSITE" id="PS51154">
    <property type="entry name" value="MACRO"/>
    <property type="match status" value="1"/>
</dbReference>
<feature type="compositionally biased region" description="Acidic residues" evidence="1">
    <location>
        <begin position="288"/>
        <end position="298"/>
    </location>
</feature>
<feature type="compositionally biased region" description="Polar residues" evidence="1">
    <location>
        <begin position="320"/>
        <end position="329"/>
    </location>
</feature>
<dbReference type="EMBL" id="ML742274">
    <property type="protein sequence ID" value="KAE8146271.1"/>
    <property type="molecule type" value="Genomic_DNA"/>
</dbReference>
<dbReference type="CDD" id="cd02908">
    <property type="entry name" value="Macro_OAADPr_deacetylase"/>
    <property type="match status" value="1"/>
</dbReference>
<organism evidence="3 4">
    <name type="scientific">Aspergillus avenaceus</name>
    <dbReference type="NCBI Taxonomy" id="36643"/>
    <lineage>
        <taxon>Eukaryota</taxon>
        <taxon>Fungi</taxon>
        <taxon>Dikarya</taxon>
        <taxon>Ascomycota</taxon>
        <taxon>Pezizomycotina</taxon>
        <taxon>Eurotiomycetes</taxon>
        <taxon>Eurotiomycetidae</taxon>
        <taxon>Eurotiales</taxon>
        <taxon>Aspergillaceae</taxon>
        <taxon>Aspergillus</taxon>
        <taxon>Aspergillus subgen. Circumdati</taxon>
    </lineage>
</organism>
<reference evidence="3 4" key="1">
    <citation type="submission" date="2019-04" db="EMBL/GenBank/DDBJ databases">
        <title>Friends and foes A comparative genomics study of 23 Aspergillus species from section Flavi.</title>
        <authorList>
            <consortium name="DOE Joint Genome Institute"/>
            <person name="Kjaerbolling I."/>
            <person name="Vesth T."/>
            <person name="Frisvad J.C."/>
            <person name="Nybo J.L."/>
            <person name="Theobald S."/>
            <person name="Kildgaard S."/>
            <person name="Isbrandt T."/>
            <person name="Kuo A."/>
            <person name="Sato A."/>
            <person name="Lyhne E.K."/>
            <person name="Kogle M.E."/>
            <person name="Wiebenga A."/>
            <person name="Kun R.S."/>
            <person name="Lubbers R.J."/>
            <person name="Makela M.R."/>
            <person name="Barry K."/>
            <person name="Chovatia M."/>
            <person name="Clum A."/>
            <person name="Daum C."/>
            <person name="Haridas S."/>
            <person name="He G."/>
            <person name="LaButti K."/>
            <person name="Lipzen A."/>
            <person name="Mondo S."/>
            <person name="Riley R."/>
            <person name="Salamov A."/>
            <person name="Simmons B.A."/>
            <person name="Magnuson J.K."/>
            <person name="Henrissat B."/>
            <person name="Mortensen U.H."/>
            <person name="Larsen T.O."/>
            <person name="Devries R.P."/>
            <person name="Grigoriev I.V."/>
            <person name="Machida M."/>
            <person name="Baker S.E."/>
            <person name="Andersen M.R."/>
        </authorList>
    </citation>
    <scope>NUCLEOTIDE SEQUENCE [LARGE SCALE GENOMIC DNA]</scope>
    <source>
        <strain evidence="3 4">IBT 18842</strain>
    </source>
</reference>
<dbReference type="SUPFAM" id="SSF52949">
    <property type="entry name" value="Macro domain-like"/>
    <property type="match status" value="1"/>
</dbReference>
<dbReference type="PANTHER" id="PTHR11106">
    <property type="entry name" value="GANGLIOSIDE INDUCED DIFFERENTIATION ASSOCIATED PROTEIN 2-RELATED"/>
    <property type="match status" value="1"/>
</dbReference>
<dbReference type="AlphaFoldDB" id="A0A5N6TJL4"/>
<dbReference type="InterPro" id="IPR002589">
    <property type="entry name" value="Macro_dom"/>
</dbReference>
<dbReference type="InterPro" id="IPR043472">
    <property type="entry name" value="Macro_dom-like"/>
</dbReference>
<protein>
    <recommendedName>
        <fullName evidence="2">Macro domain-containing protein</fullName>
    </recommendedName>
</protein>
<dbReference type="OrthoDB" id="6077599at2759"/>
<dbReference type="Pfam" id="PF01661">
    <property type="entry name" value="Macro"/>
    <property type="match status" value="1"/>
</dbReference>
<evidence type="ECO:0000259" key="2">
    <source>
        <dbReference type="PROSITE" id="PS51154"/>
    </source>
</evidence>
<evidence type="ECO:0000313" key="3">
    <source>
        <dbReference type="EMBL" id="KAE8146271.1"/>
    </source>
</evidence>
<dbReference type="SMART" id="SM00506">
    <property type="entry name" value="A1pp"/>
    <property type="match status" value="1"/>
</dbReference>
<dbReference type="Proteomes" id="UP000325780">
    <property type="component" value="Unassembled WGS sequence"/>
</dbReference>
<evidence type="ECO:0000313" key="4">
    <source>
        <dbReference type="Proteomes" id="UP000325780"/>
    </source>
</evidence>